<keyword evidence="3" id="KW-1185">Reference proteome</keyword>
<dbReference type="Pfam" id="PF10676">
    <property type="entry name" value="gerPA"/>
    <property type="match status" value="1"/>
</dbReference>
<comment type="similarity">
    <text evidence="1">Belongs to the GerPA/GerPF family.</text>
</comment>
<dbReference type="InterPro" id="IPR019618">
    <property type="entry name" value="Spore_germination_GerPA"/>
</dbReference>
<dbReference type="AlphaFoldDB" id="A0A927HEA1"/>
<evidence type="ECO:0000313" key="2">
    <source>
        <dbReference type="EMBL" id="MBD3110288.1"/>
    </source>
</evidence>
<evidence type="ECO:0000313" key="3">
    <source>
        <dbReference type="Proteomes" id="UP000602076"/>
    </source>
</evidence>
<protein>
    <submittedName>
        <fullName evidence="2">Spore germination protein</fullName>
    </submittedName>
</protein>
<proteinExistence type="inferred from homology"/>
<dbReference type="RefSeq" id="WP_190999822.1">
    <property type="nucleotide sequence ID" value="NZ_JACXSI010000066.1"/>
</dbReference>
<accession>A0A927HEA1</accession>
<name>A0A927HEA1_9BACI</name>
<dbReference type="PANTHER" id="PTHR37808">
    <property type="entry name" value="SPORE GERMINATION PROTEIN-LIKE PROTEIN YDZR-RELATED"/>
    <property type="match status" value="1"/>
</dbReference>
<reference evidence="2" key="1">
    <citation type="submission" date="2020-09" db="EMBL/GenBank/DDBJ databases">
        <title>Bacillus faecalis sp. nov., a moderately halophilic bacterium isolated from cow faeces.</title>
        <authorList>
            <person name="Jiang L."/>
            <person name="Lee J."/>
        </authorList>
    </citation>
    <scope>NUCLEOTIDE SEQUENCE</scope>
    <source>
        <strain evidence="2">AGMB 02131</strain>
    </source>
</reference>
<organism evidence="2 3">
    <name type="scientific">Peribacillus faecalis</name>
    <dbReference type="NCBI Taxonomy" id="2772559"/>
    <lineage>
        <taxon>Bacteria</taxon>
        <taxon>Bacillati</taxon>
        <taxon>Bacillota</taxon>
        <taxon>Bacilli</taxon>
        <taxon>Bacillales</taxon>
        <taxon>Bacillaceae</taxon>
        <taxon>Peribacillus</taxon>
    </lineage>
</organism>
<dbReference type="EMBL" id="JACXSI010000066">
    <property type="protein sequence ID" value="MBD3110288.1"/>
    <property type="molecule type" value="Genomic_DNA"/>
</dbReference>
<dbReference type="PANTHER" id="PTHR37808:SF1">
    <property type="entry name" value="SPORE GERMINATION PROTEIN-LIKE PROTEIN YDZR"/>
    <property type="match status" value="1"/>
</dbReference>
<gene>
    <name evidence="2" type="ORF">IEO70_18335</name>
</gene>
<evidence type="ECO:0000256" key="1">
    <source>
        <dbReference type="ARBA" id="ARBA00008103"/>
    </source>
</evidence>
<sequence length="72" mass="7162">MPAIVGPIQVGSITGGSIQFGDALVYSPKSASKTANGSGSINTAVFVIANNGLSATNVLDPTVVDQPLFGNN</sequence>
<dbReference type="Proteomes" id="UP000602076">
    <property type="component" value="Unassembled WGS sequence"/>
</dbReference>
<comment type="caution">
    <text evidence="2">The sequence shown here is derived from an EMBL/GenBank/DDBJ whole genome shotgun (WGS) entry which is preliminary data.</text>
</comment>